<comment type="caution">
    <text evidence="1">The sequence shown here is derived from an EMBL/GenBank/DDBJ whole genome shotgun (WGS) entry which is preliminary data.</text>
</comment>
<sequence>MTLLTGETEVFSSQPLTSSRCVVAFMAKRQCAGEPAIYQRQDYLKLMALFEQLEQEGWLLSFRAMFNPEQQSQAMALDSGFAHPWDLSGAFEAPTLSAAMAGTLRIEQAGWARLFTTEWLIGPREFATVNGSGPDIDRQWGFMAFWEWNDAWCEATPAQRQEYDVECDVAFKGDLALNVNIAGRHRLDWAHGWHHLGIWEIAAPEVADRAITGHENAADFMFTTSRHVIGRLRPLAELLLPVIC</sequence>
<gene>
    <name evidence="1" type="ORF">NG99_09145</name>
</gene>
<proteinExistence type="predicted"/>
<dbReference type="STRING" id="371042.NG99_09145"/>
<accession>A0A0A3Z9I3</accession>
<organism evidence="1 2">
    <name type="scientific">Erwinia typographi</name>
    <dbReference type="NCBI Taxonomy" id="371042"/>
    <lineage>
        <taxon>Bacteria</taxon>
        <taxon>Pseudomonadati</taxon>
        <taxon>Pseudomonadota</taxon>
        <taxon>Gammaproteobacteria</taxon>
        <taxon>Enterobacterales</taxon>
        <taxon>Erwiniaceae</taxon>
        <taxon>Erwinia</taxon>
    </lineage>
</organism>
<dbReference type="RefSeq" id="WP_034891253.1">
    <property type="nucleotide sequence ID" value="NZ_JRUQ01000028.1"/>
</dbReference>
<evidence type="ECO:0000313" key="2">
    <source>
        <dbReference type="Proteomes" id="UP000030351"/>
    </source>
</evidence>
<dbReference type="EMBL" id="JRUQ01000028">
    <property type="protein sequence ID" value="KGT94311.1"/>
    <property type="molecule type" value="Genomic_DNA"/>
</dbReference>
<dbReference type="AlphaFoldDB" id="A0A0A3Z9I3"/>
<dbReference type="eggNOG" id="ENOG5033TJP">
    <property type="taxonomic scope" value="Bacteria"/>
</dbReference>
<name>A0A0A3Z9I3_9GAMM</name>
<dbReference type="Proteomes" id="UP000030351">
    <property type="component" value="Unassembled WGS sequence"/>
</dbReference>
<dbReference type="OrthoDB" id="3667245at2"/>
<reference evidence="1 2" key="1">
    <citation type="submission" date="2014-10" db="EMBL/GenBank/DDBJ databases">
        <title>Genome sequence of Erwinia typographi M043b.</title>
        <authorList>
            <person name="Chan K.-G."/>
            <person name="Tan W.-S."/>
        </authorList>
    </citation>
    <scope>NUCLEOTIDE SEQUENCE [LARGE SCALE GENOMIC DNA]</scope>
    <source>
        <strain evidence="1 2">M043b</strain>
    </source>
</reference>
<keyword evidence="2" id="KW-1185">Reference proteome</keyword>
<protein>
    <submittedName>
        <fullName evidence="1">Uncharacterized protein</fullName>
    </submittedName>
</protein>
<evidence type="ECO:0000313" key="1">
    <source>
        <dbReference type="EMBL" id="KGT94311.1"/>
    </source>
</evidence>